<dbReference type="PANTHER" id="PTHR45138:SF9">
    <property type="entry name" value="DIGUANYLATE CYCLASE DGCM-RELATED"/>
    <property type="match status" value="1"/>
</dbReference>
<dbReference type="PROSITE" id="PS50887">
    <property type="entry name" value="GGDEF"/>
    <property type="match status" value="1"/>
</dbReference>
<dbReference type="Gene3D" id="3.30.450.40">
    <property type="match status" value="1"/>
</dbReference>
<keyword evidence="3" id="KW-1185">Reference proteome</keyword>
<dbReference type="EMBL" id="JAQOSQ010000008">
    <property type="protein sequence ID" value="MDJ1183585.1"/>
    <property type="molecule type" value="Genomic_DNA"/>
</dbReference>
<dbReference type="SUPFAM" id="SSF55073">
    <property type="entry name" value="Nucleotide cyclase"/>
    <property type="match status" value="1"/>
</dbReference>
<organism evidence="2 3">
    <name type="scientific">Roseofilum casamattae BLCC-M143</name>
    <dbReference type="NCBI Taxonomy" id="3022442"/>
    <lineage>
        <taxon>Bacteria</taxon>
        <taxon>Bacillati</taxon>
        <taxon>Cyanobacteriota</taxon>
        <taxon>Cyanophyceae</taxon>
        <taxon>Desertifilales</taxon>
        <taxon>Desertifilaceae</taxon>
        <taxon>Roseofilum</taxon>
        <taxon>Roseofilum casamattae</taxon>
    </lineage>
</organism>
<keyword evidence="2" id="KW-0808">Transferase</keyword>
<dbReference type="RefSeq" id="WP_283758239.1">
    <property type="nucleotide sequence ID" value="NZ_JAQOSQ010000008.1"/>
</dbReference>
<sequence length="458" mass="51324">MVKLSLKKIVCKANIKSILQAVLDRDPSLAIVDDCQTLLMGNSEIHLLESHGREIAVEDRILGWILGGHANNSNATIIAHILETELNKKVLAADALDKYEELNFLYDISAKISTCLYVDEVIKLMADEALKQIPGNMLAVVLYNANENSLQTFYPQNNRVTLGHTLSPDMGIVGAVFRSGKAEIVNQVRSDDRFIDREFSMYSLICAPLKTQQGILGAIQISSDRPMQYTAQDLKLFMALASQAAASIQNALFYKQLEEYSRTLEVKVAERTAALERANQELNRLAHLDGLTKVANRRCFEDVFQKEWYRLAEEKQPLSIIVCDVDYFKRYNDTYGHQMGDECLQAIATTIATTLTNPTDLVARYGGEEFVVIMPNAQASNAWMIAQNIEREIRQLGIEHKASLVSPLITLSMGISSIVPHNAISSQEFFEIADRALYDAKKQGRDRVVFRELKSSVI</sequence>
<evidence type="ECO:0000313" key="3">
    <source>
        <dbReference type="Proteomes" id="UP001232992"/>
    </source>
</evidence>
<dbReference type="InterPro" id="IPR029787">
    <property type="entry name" value="Nucleotide_cyclase"/>
</dbReference>
<proteinExistence type="predicted"/>
<feature type="domain" description="GGDEF" evidence="1">
    <location>
        <begin position="316"/>
        <end position="453"/>
    </location>
</feature>
<dbReference type="PANTHER" id="PTHR45138">
    <property type="entry name" value="REGULATORY COMPONENTS OF SENSORY TRANSDUCTION SYSTEM"/>
    <property type="match status" value="1"/>
</dbReference>
<gene>
    <name evidence="2" type="ORF">PMH09_10275</name>
</gene>
<evidence type="ECO:0000313" key="2">
    <source>
        <dbReference type="EMBL" id="MDJ1183585.1"/>
    </source>
</evidence>
<comment type="caution">
    <text evidence="2">The sequence shown here is derived from an EMBL/GenBank/DDBJ whole genome shotgun (WGS) entry which is preliminary data.</text>
</comment>
<accession>A0ABT7BWL0</accession>
<keyword evidence="2" id="KW-0548">Nucleotidyltransferase</keyword>
<dbReference type="EC" id="2.7.7.65" evidence="2"/>
<dbReference type="GO" id="GO:0052621">
    <property type="term" value="F:diguanylate cyclase activity"/>
    <property type="evidence" value="ECO:0007669"/>
    <property type="project" value="UniProtKB-EC"/>
</dbReference>
<dbReference type="NCBIfam" id="TIGR00254">
    <property type="entry name" value="GGDEF"/>
    <property type="match status" value="1"/>
</dbReference>
<evidence type="ECO:0000259" key="1">
    <source>
        <dbReference type="PROSITE" id="PS50887"/>
    </source>
</evidence>
<dbReference type="SMART" id="SM00065">
    <property type="entry name" value="GAF"/>
    <property type="match status" value="1"/>
</dbReference>
<dbReference type="CDD" id="cd01949">
    <property type="entry name" value="GGDEF"/>
    <property type="match status" value="1"/>
</dbReference>
<dbReference type="SMART" id="SM00267">
    <property type="entry name" value="GGDEF"/>
    <property type="match status" value="1"/>
</dbReference>
<dbReference type="Pfam" id="PF00990">
    <property type="entry name" value="GGDEF"/>
    <property type="match status" value="1"/>
</dbReference>
<dbReference type="Proteomes" id="UP001232992">
    <property type="component" value="Unassembled WGS sequence"/>
</dbReference>
<dbReference type="SUPFAM" id="SSF55781">
    <property type="entry name" value="GAF domain-like"/>
    <property type="match status" value="1"/>
</dbReference>
<dbReference type="InterPro" id="IPR000160">
    <property type="entry name" value="GGDEF_dom"/>
</dbReference>
<dbReference type="InterPro" id="IPR029016">
    <property type="entry name" value="GAF-like_dom_sf"/>
</dbReference>
<dbReference type="InterPro" id="IPR003018">
    <property type="entry name" value="GAF"/>
</dbReference>
<dbReference type="Pfam" id="PF13185">
    <property type="entry name" value="GAF_2"/>
    <property type="match status" value="1"/>
</dbReference>
<dbReference type="InterPro" id="IPR050469">
    <property type="entry name" value="Diguanylate_Cyclase"/>
</dbReference>
<protein>
    <submittedName>
        <fullName evidence="2">Diguanylate cyclase</fullName>
        <ecNumber evidence="2">2.7.7.65</ecNumber>
    </submittedName>
</protein>
<reference evidence="2 3" key="1">
    <citation type="submission" date="2023-01" db="EMBL/GenBank/DDBJ databases">
        <title>Novel diversity within Roseofilum (Cyanobacteria; Desertifilaceae) from marine benthic mats with descriptions of four novel species.</title>
        <authorList>
            <person name="Wang Y."/>
            <person name="Berthold D.E."/>
            <person name="Hu J."/>
            <person name="Lefler F.W."/>
            <person name="Laughinghouse H.D. IV."/>
        </authorList>
    </citation>
    <scope>NUCLEOTIDE SEQUENCE [LARGE SCALE GENOMIC DNA]</scope>
    <source>
        <strain evidence="2 3">BLCC-M143</strain>
    </source>
</reference>
<dbReference type="InterPro" id="IPR043128">
    <property type="entry name" value="Rev_trsase/Diguanyl_cyclase"/>
</dbReference>
<dbReference type="Gene3D" id="3.30.70.270">
    <property type="match status" value="1"/>
</dbReference>
<name>A0ABT7BWL0_9CYAN</name>